<organism evidence="11 12">
    <name type="scientific">Reticulomyxa filosa</name>
    <dbReference type="NCBI Taxonomy" id="46433"/>
    <lineage>
        <taxon>Eukaryota</taxon>
        <taxon>Sar</taxon>
        <taxon>Rhizaria</taxon>
        <taxon>Retaria</taxon>
        <taxon>Foraminifera</taxon>
        <taxon>Monothalamids</taxon>
        <taxon>Reticulomyxidae</taxon>
        <taxon>Reticulomyxa</taxon>
    </lineage>
</organism>
<keyword evidence="12" id="KW-1185">Reference proteome</keyword>
<evidence type="ECO:0000256" key="3">
    <source>
        <dbReference type="ARBA" id="ARBA00022475"/>
    </source>
</evidence>
<comment type="caution">
    <text evidence="11">The sequence shown here is derived from an EMBL/GenBank/DDBJ whole genome shotgun (WGS) entry which is preliminary data.</text>
</comment>
<name>X6NCZ2_RETFI</name>
<evidence type="ECO:0000256" key="1">
    <source>
        <dbReference type="ARBA" id="ARBA00004651"/>
    </source>
</evidence>
<feature type="region of interest" description="Disordered" evidence="8">
    <location>
        <begin position="265"/>
        <end position="294"/>
    </location>
</feature>
<evidence type="ECO:0000313" key="12">
    <source>
        <dbReference type="Proteomes" id="UP000023152"/>
    </source>
</evidence>
<dbReference type="EMBL" id="ASPP01009725">
    <property type="protein sequence ID" value="ETO23763.1"/>
    <property type="molecule type" value="Genomic_DNA"/>
</dbReference>
<dbReference type="GO" id="GO:0005886">
    <property type="term" value="C:plasma membrane"/>
    <property type="evidence" value="ECO:0007669"/>
    <property type="project" value="UniProtKB-SubCell"/>
</dbReference>
<keyword evidence="4 9" id="KW-0812">Transmembrane</keyword>
<evidence type="ECO:0000256" key="5">
    <source>
        <dbReference type="ARBA" id="ARBA00022989"/>
    </source>
</evidence>
<dbReference type="Pfam" id="PF03176">
    <property type="entry name" value="MMPL"/>
    <property type="match status" value="1"/>
</dbReference>
<dbReference type="InterPro" id="IPR050545">
    <property type="entry name" value="Mycobact_MmpL"/>
</dbReference>
<dbReference type="PANTHER" id="PTHR33406:SF6">
    <property type="entry name" value="MEMBRANE PROTEIN YDGH-RELATED"/>
    <property type="match status" value="1"/>
</dbReference>
<keyword evidence="7" id="KW-0175">Coiled coil</keyword>
<keyword evidence="3" id="KW-1003">Cell membrane</keyword>
<dbReference type="InterPro" id="IPR004869">
    <property type="entry name" value="MMPL_dom"/>
</dbReference>
<feature type="domain" description="Membrane transport protein MMPL" evidence="10">
    <location>
        <begin position="4"/>
        <end position="115"/>
    </location>
</feature>
<comment type="subcellular location">
    <subcellularLocation>
        <location evidence="1">Cell membrane</location>
        <topology evidence="1">Multi-pass membrane protein</topology>
    </subcellularLocation>
</comment>
<proteinExistence type="inferred from homology"/>
<evidence type="ECO:0000256" key="7">
    <source>
        <dbReference type="SAM" id="Coils"/>
    </source>
</evidence>
<feature type="transmembrane region" description="Helical" evidence="9">
    <location>
        <begin position="97"/>
        <end position="117"/>
    </location>
</feature>
<dbReference type="SUPFAM" id="SSF82866">
    <property type="entry name" value="Multidrug efflux transporter AcrB transmembrane domain"/>
    <property type="match status" value="1"/>
</dbReference>
<dbReference type="PANTHER" id="PTHR33406">
    <property type="entry name" value="MEMBRANE PROTEIN MJ1562-RELATED"/>
    <property type="match status" value="1"/>
</dbReference>
<gene>
    <name evidence="11" type="ORF">RFI_13414</name>
</gene>
<evidence type="ECO:0000313" key="11">
    <source>
        <dbReference type="EMBL" id="ETO23763.1"/>
    </source>
</evidence>
<evidence type="ECO:0000259" key="10">
    <source>
        <dbReference type="Pfam" id="PF03176"/>
    </source>
</evidence>
<evidence type="ECO:0000256" key="6">
    <source>
        <dbReference type="ARBA" id="ARBA00023136"/>
    </source>
</evidence>
<protein>
    <recommendedName>
        <fullName evidence="10">Membrane transport protein MMPL domain-containing protein</fullName>
    </recommendedName>
</protein>
<dbReference type="AlphaFoldDB" id="X6NCZ2"/>
<keyword evidence="6 9" id="KW-0472">Membrane</keyword>
<reference evidence="11 12" key="1">
    <citation type="journal article" date="2013" name="Curr. Biol.">
        <title>The Genome of the Foraminiferan Reticulomyxa filosa.</title>
        <authorList>
            <person name="Glockner G."/>
            <person name="Hulsmann N."/>
            <person name="Schleicher M."/>
            <person name="Noegel A.A."/>
            <person name="Eichinger L."/>
            <person name="Gallinger C."/>
            <person name="Pawlowski J."/>
            <person name="Sierra R."/>
            <person name="Euteneuer U."/>
            <person name="Pillet L."/>
            <person name="Moustafa A."/>
            <person name="Platzer M."/>
            <person name="Groth M."/>
            <person name="Szafranski K."/>
            <person name="Schliwa M."/>
        </authorList>
    </citation>
    <scope>NUCLEOTIDE SEQUENCE [LARGE SCALE GENOMIC DNA]</scope>
</reference>
<feature type="transmembrane region" description="Helical" evidence="9">
    <location>
        <begin position="70"/>
        <end position="91"/>
    </location>
</feature>
<dbReference type="Gene3D" id="1.20.1640.10">
    <property type="entry name" value="Multidrug efflux transporter AcrB transmembrane domain"/>
    <property type="match status" value="1"/>
</dbReference>
<evidence type="ECO:0000256" key="4">
    <source>
        <dbReference type="ARBA" id="ARBA00022692"/>
    </source>
</evidence>
<feature type="transmembrane region" description="Helical" evidence="9">
    <location>
        <begin position="124"/>
        <end position="143"/>
    </location>
</feature>
<evidence type="ECO:0000256" key="2">
    <source>
        <dbReference type="ARBA" id="ARBA00010157"/>
    </source>
</evidence>
<dbReference type="OrthoDB" id="438641at2759"/>
<dbReference type="Proteomes" id="UP000023152">
    <property type="component" value="Unassembled WGS sequence"/>
</dbReference>
<accession>X6NCZ2</accession>
<evidence type="ECO:0000256" key="8">
    <source>
        <dbReference type="SAM" id="MobiDB-lite"/>
    </source>
</evidence>
<feature type="compositionally biased region" description="Basic and acidic residues" evidence="8">
    <location>
        <begin position="265"/>
        <end position="278"/>
    </location>
</feature>
<feature type="coiled-coil region" evidence="7">
    <location>
        <begin position="163"/>
        <end position="197"/>
    </location>
</feature>
<evidence type="ECO:0000256" key="9">
    <source>
        <dbReference type="SAM" id="Phobius"/>
    </source>
</evidence>
<comment type="similarity">
    <text evidence="2">Belongs to the resistance-nodulation-cell division (RND) (TC 2.A.6) family. MmpL subfamily.</text>
</comment>
<feature type="transmembrane region" description="Helical" evidence="9">
    <location>
        <begin position="28"/>
        <end position="49"/>
    </location>
</feature>
<sequence length="334" mass="37436">MALGFAIVISFAFYLPFAKYWLQINPFAPSIMMFLAMALSVDYSMFLLSRFAAEIRKKAVKQMLAYSGHVVLLSGVVLMVSYFGLVFFPVAGMNTSGYGAVIAIACCIVINISLTASCILQFPVFYGNLEIIPFFIVQCLYYGCRCHHRPRQKGSDAGLFRREKEEELVVGKTETNAEEAEEQEEEARRLNRAQETALHYKLYCCQQIPCKAKCCLLLFDYTRLTQGNSTQNEQLLGHDGVVNDNKHGSTSFLVKSEDVYGKEIEKDDSMSEDNDHADSAFSGNFSPESTKDPQYLSLSTRNQSGVKIISDLTVQDTSHFFLIGWVHLLSGSKE</sequence>
<keyword evidence="5 9" id="KW-1133">Transmembrane helix</keyword>